<keyword evidence="3" id="KW-0677">Repeat</keyword>
<keyword evidence="7" id="KW-0175">Coiled coil</keyword>
<keyword evidence="2" id="KW-0479">Metal-binding</keyword>
<evidence type="ECO:0000256" key="4">
    <source>
        <dbReference type="ARBA" id="ARBA00022771"/>
    </source>
</evidence>
<protein>
    <submittedName>
        <fullName evidence="9">WD-40 repeat protein</fullName>
    </submittedName>
</protein>
<dbReference type="SUPFAM" id="SSF49599">
    <property type="entry name" value="TRAF domain-like"/>
    <property type="match status" value="1"/>
</dbReference>
<dbReference type="InterPro" id="IPR036322">
    <property type="entry name" value="WD40_repeat_dom_sf"/>
</dbReference>
<feature type="domain" description="TRAF-type" evidence="8">
    <location>
        <begin position="242"/>
        <end position="278"/>
    </location>
</feature>
<dbReference type="SUPFAM" id="SSF50978">
    <property type="entry name" value="WD40 repeat-like"/>
    <property type="match status" value="1"/>
</dbReference>
<dbReference type="InterPro" id="IPR001293">
    <property type="entry name" value="Znf_TRAF"/>
</dbReference>
<dbReference type="GO" id="GO:0046540">
    <property type="term" value="C:U4/U6 x U5 tri-snRNP complex"/>
    <property type="evidence" value="ECO:0007669"/>
    <property type="project" value="TreeGrafter"/>
</dbReference>
<dbReference type="InterPro" id="IPR001680">
    <property type="entry name" value="WD40_rpt"/>
</dbReference>
<keyword evidence="1 6" id="KW-0853">WD repeat</keyword>
<dbReference type="InterPro" id="IPR019775">
    <property type="entry name" value="WD40_repeat_CS"/>
</dbReference>
<dbReference type="InterPro" id="IPR020472">
    <property type="entry name" value="WD40_PAC1"/>
</dbReference>
<keyword evidence="4" id="KW-0863">Zinc-finger</keyword>
<keyword evidence="5" id="KW-0862">Zinc</keyword>
<evidence type="ECO:0000313" key="10">
    <source>
        <dbReference type="Proteomes" id="UP000023152"/>
    </source>
</evidence>
<dbReference type="PROSITE" id="PS00678">
    <property type="entry name" value="WD_REPEATS_1"/>
    <property type="match status" value="4"/>
</dbReference>
<name>X6N4U1_RETFI</name>
<evidence type="ECO:0000256" key="1">
    <source>
        <dbReference type="ARBA" id="ARBA00022574"/>
    </source>
</evidence>
<dbReference type="InterPro" id="IPR015943">
    <property type="entry name" value="WD40/YVTN_repeat-like_dom_sf"/>
</dbReference>
<feature type="repeat" description="WD" evidence="6">
    <location>
        <begin position="584"/>
        <end position="627"/>
    </location>
</feature>
<accession>X6N4U1</accession>
<evidence type="ECO:0000259" key="8">
    <source>
        <dbReference type="Pfam" id="PF02176"/>
    </source>
</evidence>
<reference evidence="9 10" key="1">
    <citation type="journal article" date="2013" name="Curr. Biol.">
        <title>The Genome of the Foraminiferan Reticulomyxa filosa.</title>
        <authorList>
            <person name="Glockner G."/>
            <person name="Hulsmann N."/>
            <person name="Schleicher M."/>
            <person name="Noegel A.A."/>
            <person name="Eichinger L."/>
            <person name="Gallinger C."/>
            <person name="Pawlowski J."/>
            <person name="Sierra R."/>
            <person name="Euteneuer U."/>
            <person name="Pillet L."/>
            <person name="Moustafa A."/>
            <person name="Platzer M."/>
            <person name="Groth M."/>
            <person name="Szafranski K."/>
            <person name="Schliwa M."/>
        </authorList>
    </citation>
    <scope>NUCLEOTIDE SEQUENCE [LARGE SCALE GENOMIC DNA]</scope>
</reference>
<feature type="repeat" description="WD" evidence="6">
    <location>
        <begin position="659"/>
        <end position="685"/>
    </location>
</feature>
<dbReference type="GO" id="GO:0017070">
    <property type="term" value="F:U6 snRNA binding"/>
    <property type="evidence" value="ECO:0007669"/>
    <property type="project" value="TreeGrafter"/>
</dbReference>
<dbReference type="SMART" id="SM00320">
    <property type="entry name" value="WD40"/>
    <property type="match status" value="4"/>
</dbReference>
<sequence>MDNYVIIVYFTLCSINSVQNIINLGSSLDFYDLQEKNENHNIFYKMMTSNIQVRESYLLIFAVIFLRRGQIISSSIIFNEKILSTVSVINFNNKLYYVVQANNFWPSDNISENVTVALLSVPPSAKIQQKNLVNQDQIDNFICWICKQVANIPIEIDCPQHQSLDEVLLVGENCLKHFLNSNPNSCPVQHHDSCLYSRSGVIQRQIDALKVICPLQFQQRSLTYSQEQGHEKVVCDFKGKIKELHDHLENACPLKLLDCWYKPFGCDHTYLKHKLQDHLTSQLKPHFDLAVKFVDSLQQTIQLYQVELLEEIRQLKVQLGLHEKVNEENSILISENAALKKEISQLQQDILQLNSSKVFFVCLFQETLVGIEKIKNEIVSKKDEMKKMNKAVELKQKELLEKYNEIQNIQKEYHQELLKLRDGVEDMKKDFSKKEDKLLHYDQLISSCKKRMANSLKIFKSFPVKTNKKTMKLFYLFLLNCLEFSLNTPALWKVFNILPLMLVDFFALRRMTQFVYGTWIPISKFRGLTAWTQDLKIFGSSPHFVNNAKLSSYHRTRPTFWTNSKSRNSIIFRDLKTTEESQTLEGHNISVNDIQFSPFTGGRYLCSGSVDKTVRLWDVKTSKSLHVFNGHENWIRCVEFSPLQTNDNKCNSVGVIGGNGYTICSGSGDNTIRLWDIETLKELLVFREHTELVRSIQYSRNEISIVGGNVLCSGSSDKTIRLWDIRTGVRICLFKGHTETVSAVKWLPCENNGNAAQIICSGSFDNTIRFWDIRSMKQLHQIKGFDDDYGICCLEFLSFEKFKKSANGGCGYILCYGTVKGIIRLLS</sequence>
<gene>
    <name evidence="9" type="ORF">RFI_16441</name>
</gene>
<dbReference type="CDD" id="cd00200">
    <property type="entry name" value="WD40"/>
    <property type="match status" value="1"/>
</dbReference>
<dbReference type="Gene3D" id="3.30.40.10">
    <property type="entry name" value="Zinc/RING finger domain, C3HC4 (zinc finger)"/>
    <property type="match status" value="1"/>
</dbReference>
<dbReference type="Pfam" id="PF02176">
    <property type="entry name" value="zf-TRAF"/>
    <property type="match status" value="1"/>
</dbReference>
<evidence type="ECO:0000256" key="6">
    <source>
        <dbReference type="PROSITE-ProRule" id="PRU00221"/>
    </source>
</evidence>
<dbReference type="Gene3D" id="2.130.10.10">
    <property type="entry name" value="YVTN repeat-like/Quinoprotein amine dehydrogenase"/>
    <property type="match status" value="2"/>
</dbReference>
<proteinExistence type="predicted"/>
<dbReference type="InterPro" id="IPR013083">
    <property type="entry name" value="Znf_RING/FYVE/PHD"/>
</dbReference>
<dbReference type="Proteomes" id="UP000023152">
    <property type="component" value="Unassembled WGS sequence"/>
</dbReference>
<dbReference type="PANTHER" id="PTHR19846:SF0">
    <property type="entry name" value="PRE-MRNA PROCESSING FACTOR 4"/>
    <property type="match status" value="1"/>
</dbReference>
<dbReference type="PANTHER" id="PTHR19846">
    <property type="entry name" value="WD40 REPEAT PROTEIN"/>
    <property type="match status" value="1"/>
</dbReference>
<dbReference type="PROSITE" id="PS50294">
    <property type="entry name" value="WD_REPEATS_REGION"/>
    <property type="match status" value="3"/>
</dbReference>
<dbReference type="GO" id="GO:0000398">
    <property type="term" value="P:mRNA splicing, via spliceosome"/>
    <property type="evidence" value="ECO:0007669"/>
    <property type="project" value="TreeGrafter"/>
</dbReference>
<feature type="repeat" description="WD" evidence="6">
    <location>
        <begin position="686"/>
        <end position="728"/>
    </location>
</feature>
<feature type="coiled-coil region" evidence="7">
    <location>
        <begin position="322"/>
        <end position="412"/>
    </location>
</feature>
<dbReference type="GO" id="GO:0030621">
    <property type="term" value="F:U4 snRNA binding"/>
    <property type="evidence" value="ECO:0007669"/>
    <property type="project" value="TreeGrafter"/>
</dbReference>
<organism evidence="9 10">
    <name type="scientific">Reticulomyxa filosa</name>
    <dbReference type="NCBI Taxonomy" id="46433"/>
    <lineage>
        <taxon>Eukaryota</taxon>
        <taxon>Sar</taxon>
        <taxon>Rhizaria</taxon>
        <taxon>Retaria</taxon>
        <taxon>Foraminifera</taxon>
        <taxon>Monothalamids</taxon>
        <taxon>Reticulomyxidae</taxon>
        <taxon>Reticulomyxa</taxon>
    </lineage>
</organism>
<evidence type="ECO:0000256" key="7">
    <source>
        <dbReference type="SAM" id="Coils"/>
    </source>
</evidence>
<evidence type="ECO:0000256" key="3">
    <source>
        <dbReference type="ARBA" id="ARBA00022737"/>
    </source>
</evidence>
<dbReference type="EMBL" id="ASPP01012272">
    <property type="protein sequence ID" value="ETO20779.1"/>
    <property type="molecule type" value="Genomic_DNA"/>
</dbReference>
<dbReference type="PRINTS" id="PR00320">
    <property type="entry name" value="GPROTEINBRPT"/>
</dbReference>
<evidence type="ECO:0000313" key="9">
    <source>
        <dbReference type="EMBL" id="ETO20779.1"/>
    </source>
</evidence>
<feature type="repeat" description="WD" evidence="6">
    <location>
        <begin position="734"/>
        <end position="781"/>
    </location>
</feature>
<comment type="caution">
    <text evidence="9">The sequence shown here is derived from an EMBL/GenBank/DDBJ whole genome shotgun (WGS) entry which is preliminary data.</text>
</comment>
<dbReference type="PROSITE" id="PS50082">
    <property type="entry name" value="WD_REPEATS_2"/>
    <property type="match status" value="4"/>
</dbReference>
<dbReference type="GO" id="GO:0008270">
    <property type="term" value="F:zinc ion binding"/>
    <property type="evidence" value="ECO:0007669"/>
    <property type="project" value="UniProtKB-KW"/>
</dbReference>
<dbReference type="AlphaFoldDB" id="X6N4U1"/>
<dbReference type="Pfam" id="PF00400">
    <property type="entry name" value="WD40"/>
    <property type="match status" value="4"/>
</dbReference>
<evidence type="ECO:0000256" key="5">
    <source>
        <dbReference type="ARBA" id="ARBA00022833"/>
    </source>
</evidence>
<keyword evidence="10" id="KW-1185">Reference proteome</keyword>
<evidence type="ECO:0000256" key="2">
    <source>
        <dbReference type="ARBA" id="ARBA00022723"/>
    </source>
</evidence>